<comment type="subunit">
    <text evidence="4 13">Homodimer.</text>
</comment>
<protein>
    <recommendedName>
        <fullName evidence="13">Adenosylmethionine-8-amino-7-oxononanoate aminotransferase</fullName>
        <ecNumber evidence="13">2.6.1.62</ecNumber>
    </recommendedName>
    <alternativeName>
        <fullName evidence="13">7,8-diamino-pelargonic acid aminotransferase</fullName>
        <shortName evidence="13">DAPA AT</shortName>
        <shortName evidence="13">DAPA aminotransferase</shortName>
    </alternativeName>
    <alternativeName>
        <fullName evidence="13">7,8-diaminononanoate synthase</fullName>
        <shortName evidence="13">DANS</shortName>
    </alternativeName>
    <alternativeName>
        <fullName evidence="13">Diaminopelargonic acid synthase</fullName>
    </alternativeName>
</protein>
<dbReference type="GO" id="GO:0004015">
    <property type="term" value="F:adenosylmethionine-8-amino-7-oxononanoate transaminase activity"/>
    <property type="evidence" value="ECO:0007669"/>
    <property type="project" value="UniProtKB-UniRule"/>
</dbReference>
<name>A0A1I5S4Z2_9GAMM</name>
<reference evidence="15" key="1">
    <citation type="submission" date="2016-10" db="EMBL/GenBank/DDBJ databases">
        <authorList>
            <person name="Varghese N."/>
            <person name="Submissions S."/>
        </authorList>
    </citation>
    <scope>NUCLEOTIDE SEQUENCE [LARGE SCALE GENOMIC DNA]</scope>
    <source>
        <strain evidence="15">JCM 18195</strain>
    </source>
</reference>
<comment type="similarity">
    <text evidence="12 13">Belongs to the class-III pyridoxal-phosphate-dependent aminotransferase family. BioA subfamily.</text>
</comment>
<keyword evidence="5 13" id="KW-0963">Cytoplasm</keyword>
<dbReference type="PANTHER" id="PTHR42684:SF17">
    <property type="entry name" value="ADENOSYLMETHIONINE-8-AMINO-7-OXONONANOATE AMINOTRANSFERASE"/>
    <property type="match status" value="1"/>
</dbReference>
<dbReference type="GO" id="GO:0005737">
    <property type="term" value="C:cytoplasm"/>
    <property type="evidence" value="ECO:0007669"/>
    <property type="project" value="UniProtKB-SubCell"/>
</dbReference>
<dbReference type="HAMAP" id="MF_00834">
    <property type="entry name" value="BioA"/>
    <property type="match status" value="1"/>
</dbReference>
<evidence type="ECO:0000256" key="5">
    <source>
        <dbReference type="ARBA" id="ARBA00022490"/>
    </source>
</evidence>
<evidence type="ECO:0000256" key="1">
    <source>
        <dbReference type="ARBA" id="ARBA00001933"/>
    </source>
</evidence>
<dbReference type="InterPro" id="IPR015421">
    <property type="entry name" value="PyrdxlP-dep_Trfase_major"/>
</dbReference>
<feature type="binding site" evidence="13">
    <location>
        <position position="284"/>
    </location>
    <ligand>
        <name>substrate</name>
    </ligand>
</feature>
<feature type="binding site" evidence="13">
    <location>
        <position position="255"/>
    </location>
    <ligand>
        <name>pyridoxal 5'-phosphate</name>
        <dbReference type="ChEBI" id="CHEBI:597326"/>
    </ligand>
</feature>
<gene>
    <name evidence="13" type="primary">bioA</name>
    <name evidence="14" type="ORF">SAMN05216229_104189</name>
</gene>
<keyword evidence="8 13" id="KW-0949">S-adenosyl-L-methionine</keyword>
<dbReference type="SUPFAM" id="SSF53383">
    <property type="entry name" value="PLP-dependent transferases"/>
    <property type="match status" value="1"/>
</dbReference>
<dbReference type="AlphaFoldDB" id="A0A1I5S4Z2"/>
<dbReference type="RefSeq" id="WP_092429627.1">
    <property type="nucleotide sequence ID" value="NZ_FOXM01000004.1"/>
</dbReference>
<dbReference type="GO" id="GO:0030170">
    <property type="term" value="F:pyridoxal phosphate binding"/>
    <property type="evidence" value="ECO:0007669"/>
    <property type="project" value="UniProtKB-UniRule"/>
</dbReference>
<dbReference type="NCBIfam" id="NF005443">
    <property type="entry name" value="PRK07030.1"/>
    <property type="match status" value="1"/>
</dbReference>
<comment type="cofactor">
    <cofactor evidence="1 13">
        <name>pyridoxal 5'-phosphate</name>
        <dbReference type="ChEBI" id="CHEBI:597326"/>
    </cofactor>
</comment>
<dbReference type="PROSITE" id="PS00600">
    <property type="entry name" value="AA_TRANSFER_CLASS_3"/>
    <property type="match status" value="1"/>
</dbReference>
<evidence type="ECO:0000256" key="2">
    <source>
        <dbReference type="ARBA" id="ARBA00004496"/>
    </source>
</evidence>
<evidence type="ECO:0000256" key="7">
    <source>
        <dbReference type="ARBA" id="ARBA00022679"/>
    </source>
</evidence>
<comment type="pathway">
    <text evidence="3 13">Cofactor biosynthesis; biotin biosynthesis; 7,8-diaminononanoate from 8-amino-7-oxononanoate (SAM route): step 1/1.</text>
</comment>
<dbReference type="InterPro" id="IPR005815">
    <property type="entry name" value="BioA"/>
</dbReference>
<dbReference type="Pfam" id="PF00202">
    <property type="entry name" value="Aminotran_3"/>
    <property type="match status" value="1"/>
</dbReference>
<dbReference type="GO" id="GO:0009102">
    <property type="term" value="P:biotin biosynthetic process"/>
    <property type="evidence" value="ECO:0007669"/>
    <property type="project" value="UniProtKB-UniRule"/>
</dbReference>
<evidence type="ECO:0000256" key="9">
    <source>
        <dbReference type="ARBA" id="ARBA00022756"/>
    </source>
</evidence>
<feature type="binding site" evidence="13">
    <location>
        <position position="149"/>
    </location>
    <ligand>
        <name>substrate</name>
    </ligand>
</feature>
<feature type="binding site" evidence="13">
    <location>
        <position position="56"/>
    </location>
    <ligand>
        <name>substrate</name>
    </ligand>
</feature>
<feature type="modified residue" description="N6-(pyridoxal phosphate)lysine" evidence="13">
    <location>
        <position position="284"/>
    </location>
</feature>
<feature type="binding site" evidence="13">
    <location>
        <position position="414"/>
    </location>
    <ligand>
        <name>substrate</name>
    </ligand>
</feature>
<dbReference type="NCBIfam" id="TIGR00508">
    <property type="entry name" value="bioA"/>
    <property type="match status" value="1"/>
</dbReference>
<dbReference type="InterPro" id="IPR049704">
    <property type="entry name" value="Aminotrans_3_PPA_site"/>
</dbReference>
<keyword evidence="9 13" id="KW-0093">Biotin biosynthesis</keyword>
<keyword evidence="7 13" id="KW-0808">Transferase</keyword>
<dbReference type="Proteomes" id="UP000243084">
    <property type="component" value="Unassembled WGS sequence"/>
</dbReference>
<accession>A0A1I5S4Z2</accession>
<evidence type="ECO:0000256" key="13">
    <source>
        <dbReference type="HAMAP-Rule" id="MF_00834"/>
    </source>
</evidence>
<keyword evidence="15" id="KW-1185">Reference proteome</keyword>
<dbReference type="InterPro" id="IPR015424">
    <property type="entry name" value="PyrdxlP-dep_Trfase"/>
</dbReference>
<dbReference type="InterPro" id="IPR015422">
    <property type="entry name" value="PyrdxlP-dep_Trfase_small"/>
</dbReference>
<dbReference type="UniPathway" id="UPA00078">
    <property type="reaction ID" value="UER00160"/>
</dbReference>
<proteinExistence type="inferred from homology"/>
<evidence type="ECO:0000256" key="10">
    <source>
        <dbReference type="ARBA" id="ARBA00022898"/>
    </source>
</evidence>
<dbReference type="CDD" id="cd00610">
    <property type="entry name" value="OAT_like"/>
    <property type="match status" value="1"/>
</dbReference>
<evidence type="ECO:0000256" key="3">
    <source>
        <dbReference type="ARBA" id="ARBA00005063"/>
    </source>
</evidence>
<dbReference type="FunFam" id="3.40.640.10:FF:000078">
    <property type="entry name" value="Adenosylmethionine-8-amino-7-oxononanoate aminotransferase"/>
    <property type="match status" value="1"/>
</dbReference>
<comment type="catalytic activity">
    <reaction evidence="11 13">
        <text>(8S)-8-amino-7-oxononanoate + S-adenosyl-L-methionine = S-adenosyl-4-methylsulfanyl-2-oxobutanoate + (7R,8S)-7,8-diammoniononanoate</text>
        <dbReference type="Rhea" id="RHEA:16861"/>
        <dbReference type="ChEBI" id="CHEBI:16490"/>
        <dbReference type="ChEBI" id="CHEBI:59789"/>
        <dbReference type="ChEBI" id="CHEBI:149468"/>
        <dbReference type="ChEBI" id="CHEBI:149469"/>
        <dbReference type="EC" id="2.6.1.62"/>
    </reaction>
</comment>
<dbReference type="Gene3D" id="3.90.1150.10">
    <property type="entry name" value="Aspartate Aminotransferase, domain 1"/>
    <property type="match status" value="1"/>
</dbReference>
<keyword evidence="10 13" id="KW-0663">Pyridoxal phosphate</keyword>
<comment type="subcellular location">
    <subcellularLocation>
        <location evidence="2 13">Cytoplasm</location>
    </subcellularLocation>
</comment>
<feature type="binding site" evidence="13">
    <location>
        <begin position="320"/>
        <end position="321"/>
    </location>
    <ligand>
        <name>pyridoxal 5'-phosphate</name>
        <dbReference type="ChEBI" id="CHEBI:597326"/>
    </ligand>
</feature>
<evidence type="ECO:0000313" key="15">
    <source>
        <dbReference type="Proteomes" id="UP000243084"/>
    </source>
</evidence>
<sequence>MSRNQQWMERDLAVLWHPCTQMKDHEQLPLIPIRRGEGVWLEDFDGKRYLDAVSSWWVNVFGHANPRIGARIKAQVDQLEHVMLAGFSHQPVIELSERLVAITPPGLERVFYADNGSSGIEVALKMSFHYWRNCGHETKKRFVTLTNSYHGETVAAMSVGDVALFTDTYKPLLLDTFKVQSPDCYHRPEGVSWEAHSRTMFAHMEQTLADHHGEIAAVIVEPLIQGAGGMRMYHPIYLTLLREACDRYQVHLIADEIAVGFGRTGTLFACEQAGITPDFLCLSKALTGGYLPMAAVLTTDSVYQAFYADYATLRAFLHSHTYTGNPLACAAALATLDIFAEDNVIEANRALSARMASATAHLREHPHVAEVRQTGMALAIEMVEDKAAKTPYPWQQRRGMAVYQHALRRGALLRPLGSVVYFLPPYVITPEQIDFLAEVATEGIDLATRARVSVAVPTGAPAEFRDPG</sequence>
<evidence type="ECO:0000256" key="12">
    <source>
        <dbReference type="ARBA" id="ARBA00060970"/>
    </source>
</evidence>
<evidence type="ECO:0000256" key="8">
    <source>
        <dbReference type="ARBA" id="ARBA00022691"/>
    </source>
</evidence>
<dbReference type="EC" id="2.6.1.62" evidence="13"/>
<feature type="site" description="Participates in the substrate recognition with KAPA and in a stacking interaction with the adenine ring of SAM" evidence="13">
    <location>
        <position position="19"/>
    </location>
</feature>
<comment type="function">
    <text evidence="13">Catalyzes the transfer of the alpha-amino group from S-adenosyl-L-methionine (SAM) to 7-keto-8-aminopelargonic acid (KAPA) to form 7,8-diaminopelargonic acid (DAPA). It is the only aminotransferase known to utilize SAM as an amino donor.</text>
</comment>
<dbReference type="Gene3D" id="3.40.640.10">
    <property type="entry name" value="Type I PLP-dependent aspartate aminotransferase-like (Major domain)"/>
    <property type="match status" value="1"/>
</dbReference>
<organism evidence="14 15">
    <name type="scientific">Geopseudomonas sagittaria</name>
    <dbReference type="NCBI Taxonomy" id="1135990"/>
    <lineage>
        <taxon>Bacteria</taxon>
        <taxon>Pseudomonadati</taxon>
        <taxon>Pseudomonadota</taxon>
        <taxon>Gammaproteobacteria</taxon>
        <taxon>Pseudomonadales</taxon>
        <taxon>Pseudomonadaceae</taxon>
        <taxon>Geopseudomonas</taxon>
    </lineage>
</organism>
<evidence type="ECO:0000256" key="6">
    <source>
        <dbReference type="ARBA" id="ARBA00022576"/>
    </source>
</evidence>
<dbReference type="OrthoDB" id="9801052at2"/>
<feature type="binding site" evidence="13">
    <location>
        <begin position="116"/>
        <end position="117"/>
    </location>
    <ligand>
        <name>pyridoxal 5'-phosphate</name>
        <dbReference type="ChEBI" id="CHEBI:597326"/>
    </ligand>
</feature>
<evidence type="ECO:0000256" key="11">
    <source>
        <dbReference type="ARBA" id="ARBA00048449"/>
    </source>
</evidence>
<evidence type="ECO:0000313" key="14">
    <source>
        <dbReference type="EMBL" id="SFP65681.1"/>
    </source>
</evidence>
<evidence type="ECO:0000256" key="4">
    <source>
        <dbReference type="ARBA" id="ARBA00011738"/>
    </source>
</evidence>
<dbReference type="NCBIfam" id="NF004624">
    <property type="entry name" value="PRK05964.1"/>
    <property type="match status" value="1"/>
</dbReference>
<dbReference type="PANTHER" id="PTHR42684">
    <property type="entry name" value="ADENOSYLMETHIONINE-8-AMINO-7-OXONONANOATE AMINOTRANSFERASE"/>
    <property type="match status" value="1"/>
</dbReference>
<feature type="binding site" evidence="13">
    <location>
        <position position="319"/>
    </location>
    <ligand>
        <name>substrate</name>
    </ligand>
</feature>
<keyword evidence="6 13" id="KW-0032">Aminotransferase</keyword>
<dbReference type="InterPro" id="IPR005814">
    <property type="entry name" value="Aminotrans_3"/>
</dbReference>
<dbReference type="EMBL" id="FOXM01000004">
    <property type="protein sequence ID" value="SFP65681.1"/>
    <property type="molecule type" value="Genomic_DNA"/>
</dbReference>